<evidence type="ECO:0000259" key="1">
    <source>
        <dbReference type="Pfam" id="PF10551"/>
    </source>
</evidence>
<dbReference type="PANTHER" id="PTHR47718:SF3">
    <property type="entry name" value="PROTEIN FAR1-RELATED SEQUENCE 5-LIKE"/>
    <property type="match status" value="1"/>
</dbReference>
<dbReference type="EMBL" id="CAJVPZ010000179">
    <property type="protein sequence ID" value="CAG8456304.1"/>
    <property type="molecule type" value="Genomic_DNA"/>
</dbReference>
<dbReference type="AlphaFoldDB" id="A0A9N8VHW8"/>
<dbReference type="OrthoDB" id="2422867at2759"/>
<evidence type="ECO:0000313" key="3">
    <source>
        <dbReference type="Proteomes" id="UP000789396"/>
    </source>
</evidence>
<reference evidence="2" key="1">
    <citation type="submission" date="2021-06" db="EMBL/GenBank/DDBJ databases">
        <authorList>
            <person name="Kallberg Y."/>
            <person name="Tangrot J."/>
            <person name="Rosling A."/>
        </authorList>
    </citation>
    <scope>NUCLEOTIDE SEQUENCE</scope>
    <source>
        <strain evidence="2">IN212</strain>
    </source>
</reference>
<organism evidence="2 3">
    <name type="scientific">Racocetra fulgida</name>
    <dbReference type="NCBI Taxonomy" id="60492"/>
    <lineage>
        <taxon>Eukaryota</taxon>
        <taxon>Fungi</taxon>
        <taxon>Fungi incertae sedis</taxon>
        <taxon>Mucoromycota</taxon>
        <taxon>Glomeromycotina</taxon>
        <taxon>Glomeromycetes</taxon>
        <taxon>Diversisporales</taxon>
        <taxon>Gigasporaceae</taxon>
        <taxon>Racocetra</taxon>
    </lineage>
</organism>
<sequence>MSSFENQNSCSFEEIKVELEEIDETKFKNDVEFDSESEIEIVEKSEIKFNEGETTDICITAVRMLKAGAKPSMIYEAMRDEDGQPTVTRKDILNLGLRINFLEENASMEALIIGMKKRGYTVRHGRLKHLFFCHANSIRSARRFSEVVLVDATYKTNVYKLPFVNFVGIGNLGVNKLQTFRIAGAWISDESENSYIWVIKQLISLIFFDIIPLVFVTDNDAALTGAIRKFFPKTEYLLCTWHVLNNFKKNLRKYFDDDSFDEIIKVVDRLINLRDYDMLKLTINDYKKLASSSSNENEVIKYFER</sequence>
<dbReference type="Proteomes" id="UP000789396">
    <property type="component" value="Unassembled WGS sequence"/>
</dbReference>
<comment type="caution">
    <text evidence="2">The sequence shown here is derived from an EMBL/GenBank/DDBJ whole genome shotgun (WGS) entry which is preliminary data.</text>
</comment>
<accession>A0A9N8VHW8</accession>
<feature type="domain" description="MULE transposase" evidence="1">
    <location>
        <begin position="147"/>
        <end position="246"/>
    </location>
</feature>
<dbReference type="InterPro" id="IPR018289">
    <property type="entry name" value="MULE_transposase_dom"/>
</dbReference>
<dbReference type="Pfam" id="PF10551">
    <property type="entry name" value="MULE"/>
    <property type="match status" value="1"/>
</dbReference>
<keyword evidence="3" id="KW-1185">Reference proteome</keyword>
<name>A0A9N8VHW8_9GLOM</name>
<gene>
    <name evidence="2" type="ORF">RFULGI_LOCUS473</name>
</gene>
<proteinExistence type="predicted"/>
<protein>
    <submittedName>
        <fullName evidence="2">3913_t:CDS:1</fullName>
    </submittedName>
</protein>
<dbReference type="PANTHER" id="PTHR47718">
    <property type="entry name" value="OS01G0519700 PROTEIN"/>
    <property type="match status" value="1"/>
</dbReference>
<evidence type="ECO:0000313" key="2">
    <source>
        <dbReference type="EMBL" id="CAG8456304.1"/>
    </source>
</evidence>